<evidence type="ECO:0000256" key="3">
    <source>
        <dbReference type="ARBA" id="ARBA00009107"/>
    </source>
</evidence>
<dbReference type="Ensembl" id="ENSMMUT00000053622.2">
    <property type="protein sequence ID" value="ENSMMUP00000049472.2"/>
    <property type="gene ID" value="ENSMMUG00000045203.2"/>
</dbReference>
<dbReference type="GO" id="GO:0006357">
    <property type="term" value="P:regulation of transcription by RNA polymerase II"/>
    <property type="evidence" value="ECO:0000318"/>
    <property type="project" value="GO_Central"/>
</dbReference>
<dbReference type="AlphaFoldDB" id="A0A1D5QN46"/>
<name>A0A1D5QN46_MACMU</name>
<dbReference type="GeneTree" id="ENSGT00980000199681"/>
<feature type="region of interest" description="Disordered" evidence="8">
    <location>
        <begin position="334"/>
        <end position="370"/>
    </location>
</feature>
<reference evidence="9" key="3">
    <citation type="submission" date="2025-08" db="UniProtKB">
        <authorList>
            <consortium name="Ensembl"/>
        </authorList>
    </citation>
    <scope>IDENTIFICATION</scope>
    <source>
        <strain evidence="9">17573</strain>
    </source>
</reference>
<evidence type="ECO:0000313" key="10">
    <source>
        <dbReference type="Proteomes" id="UP000006718"/>
    </source>
</evidence>
<dbReference type="VEuPathDB" id="HostDB:ENSMMUG00000045203"/>
<evidence type="ECO:0000313" key="9">
    <source>
        <dbReference type="Ensembl" id="ENSMMUP00000049472.2"/>
    </source>
</evidence>
<dbReference type="STRING" id="9544.ENSMMUP00000049472"/>
<dbReference type="PANTHER" id="PTHR45664:SF11">
    <property type="entry name" value="HOMEOBOX PROTEIN HOX-B3"/>
    <property type="match status" value="1"/>
</dbReference>
<dbReference type="GO" id="GO:0000981">
    <property type="term" value="F:DNA-binding transcription factor activity, RNA polymerase II-specific"/>
    <property type="evidence" value="ECO:0000318"/>
    <property type="project" value="GO_Central"/>
</dbReference>
<accession>A0A1D5QN46</accession>
<evidence type="ECO:0000256" key="8">
    <source>
        <dbReference type="SAM" id="MobiDB-lite"/>
    </source>
</evidence>
<dbReference type="GO" id="GO:0005634">
    <property type="term" value="C:nucleus"/>
    <property type="evidence" value="ECO:0000318"/>
    <property type="project" value="GO_Central"/>
</dbReference>
<dbReference type="GO" id="GO:0000978">
    <property type="term" value="F:RNA polymerase II cis-regulatory region sequence-specific DNA binding"/>
    <property type="evidence" value="ECO:0000318"/>
    <property type="project" value="GO_Central"/>
</dbReference>
<comment type="subcellular location">
    <subcellularLocation>
        <location evidence="2">Nucleus</location>
    </subcellularLocation>
</comment>
<keyword evidence="10" id="KW-1185">Reference proteome</keyword>
<keyword evidence="5" id="KW-0238">DNA-binding</keyword>
<comment type="similarity">
    <text evidence="3">Belongs to the Antp homeobox family.</text>
</comment>
<evidence type="ECO:0000256" key="7">
    <source>
        <dbReference type="ARBA" id="ARBA00023242"/>
    </source>
</evidence>
<protein>
    <submittedName>
        <fullName evidence="9">Uncharacterized protein</fullName>
    </submittedName>
</protein>
<dbReference type="GO" id="GO:0048704">
    <property type="term" value="P:embryonic skeletal system morphogenesis"/>
    <property type="evidence" value="ECO:0000318"/>
    <property type="project" value="GO_Central"/>
</dbReference>
<reference evidence="9" key="4">
    <citation type="submission" date="2025-09" db="UniProtKB">
        <authorList>
            <consortium name="Ensembl"/>
        </authorList>
    </citation>
    <scope>IDENTIFICATION</scope>
    <source>
        <strain evidence="9">17573</strain>
    </source>
</reference>
<comment type="function">
    <text evidence="1">Sequence-specific transcription factor which is part of a developmental regulatory system that provides cells with specific positional identities on the anterior-posterior axis.</text>
</comment>
<keyword evidence="7" id="KW-0539">Nucleus</keyword>
<dbReference type="PANTHER" id="PTHR45664">
    <property type="entry name" value="PROTEIN ZERKNUELLT 1-RELATED"/>
    <property type="match status" value="1"/>
</dbReference>
<evidence type="ECO:0000256" key="4">
    <source>
        <dbReference type="ARBA" id="ARBA00022473"/>
    </source>
</evidence>
<reference evidence="9" key="2">
    <citation type="submission" date="2019-01" db="EMBL/GenBank/DDBJ databases">
        <authorList>
            <person name="Graves T."/>
            <person name="Eichler E.E."/>
            <person name="Wilson R.K."/>
        </authorList>
    </citation>
    <scope>NUCLEOTIDE SEQUENCE [LARGE SCALE GENOMIC DNA]</scope>
    <source>
        <strain evidence="9">17573</strain>
    </source>
</reference>
<dbReference type="InParanoid" id="A0A1D5QN46"/>
<proteinExistence type="inferred from homology"/>
<evidence type="ECO:0000256" key="2">
    <source>
        <dbReference type="ARBA" id="ARBA00004123"/>
    </source>
</evidence>
<dbReference type="Bgee" id="ENSMMUG00000045203">
    <property type="expression patterns" value="Expressed in ileum and 12 other cell types or tissues"/>
</dbReference>
<reference evidence="10" key="1">
    <citation type="journal article" date="2007" name="Science">
        <title>Evolutionary and biomedical insights from the rhesus macaque genome.</title>
        <authorList>
            <person name="Gibbs R.A."/>
            <person name="Rogers J."/>
            <person name="Katze M.G."/>
            <person name="Bumgarner R."/>
            <person name="Weinstock G.M."/>
            <person name="Mardis E.R."/>
            <person name="Remington K.A."/>
            <person name="Strausberg R.L."/>
            <person name="Venter J.C."/>
            <person name="Wilson R.K."/>
            <person name="Batzer M.A."/>
            <person name="Bustamante C.D."/>
            <person name="Eichler E.E."/>
            <person name="Hahn M.W."/>
            <person name="Hardison R.C."/>
            <person name="Makova K.D."/>
            <person name="Miller W."/>
            <person name="Milosavljevic A."/>
            <person name="Palermo R.E."/>
            <person name="Siepel A."/>
            <person name="Sikela J.M."/>
            <person name="Attaway T."/>
            <person name="Bell S."/>
            <person name="Bernard K.E."/>
            <person name="Buhay C.J."/>
            <person name="Chandrabose M.N."/>
            <person name="Dao M."/>
            <person name="Davis C."/>
            <person name="Delehaunty K.D."/>
            <person name="Ding Y."/>
            <person name="Dinh H.H."/>
            <person name="Dugan-Rocha S."/>
            <person name="Fulton L.A."/>
            <person name="Gabisi R.A."/>
            <person name="Garner T.T."/>
            <person name="Godfrey J."/>
            <person name="Hawes A.C."/>
            <person name="Hernandez J."/>
            <person name="Hines S."/>
            <person name="Holder M."/>
            <person name="Hume J."/>
            <person name="Jhangiani S.N."/>
            <person name="Joshi V."/>
            <person name="Khan Z.M."/>
            <person name="Kirkness E.F."/>
            <person name="Cree A."/>
            <person name="Fowler R.G."/>
            <person name="Lee S."/>
            <person name="Lewis L.R."/>
            <person name="Li Z."/>
            <person name="Liu Y.-S."/>
            <person name="Moore S.M."/>
            <person name="Muzny D."/>
            <person name="Nazareth L.V."/>
            <person name="Ngo D.N."/>
            <person name="Okwuonu G.O."/>
            <person name="Pai G."/>
            <person name="Parker D."/>
            <person name="Paul H.A."/>
            <person name="Pfannkoch C."/>
            <person name="Pohl C.S."/>
            <person name="Rogers Y.-H.C."/>
            <person name="Ruiz S.J."/>
            <person name="Sabo A."/>
            <person name="Santibanez J."/>
            <person name="Schneider B.W."/>
            <person name="Smith S.M."/>
            <person name="Sodergren E."/>
            <person name="Svatek A.F."/>
            <person name="Utterback T.R."/>
            <person name="Vattathil S."/>
            <person name="Warren W."/>
            <person name="White C.S."/>
            <person name="Chinwalla A.T."/>
            <person name="Feng Y."/>
            <person name="Halpern A.L."/>
            <person name="Hillier L.W."/>
            <person name="Huang X."/>
            <person name="Minx P."/>
            <person name="Nelson J.O."/>
            <person name="Pepin K.H."/>
            <person name="Qin X."/>
            <person name="Sutton G.G."/>
            <person name="Venter E."/>
            <person name="Walenz B.P."/>
            <person name="Wallis J.W."/>
            <person name="Worley K.C."/>
            <person name="Yang S.-P."/>
            <person name="Jones S.M."/>
            <person name="Marra M.A."/>
            <person name="Rocchi M."/>
            <person name="Schein J.E."/>
            <person name="Baertsch R."/>
            <person name="Clarke L."/>
            <person name="Csuros M."/>
            <person name="Glasscock J."/>
            <person name="Harris R.A."/>
            <person name="Havlak P."/>
            <person name="Jackson A.R."/>
            <person name="Jiang H."/>
            <person name="Liu Y."/>
            <person name="Messina D.N."/>
            <person name="Shen Y."/>
            <person name="Song H.X.-Z."/>
            <person name="Wylie T."/>
            <person name="Zhang L."/>
            <person name="Birney E."/>
            <person name="Han K."/>
            <person name="Konkel M.K."/>
            <person name="Lee J."/>
            <person name="Smit A.F.A."/>
            <person name="Ullmer B."/>
            <person name="Wang H."/>
            <person name="Xing J."/>
            <person name="Burhans R."/>
            <person name="Cheng Z."/>
            <person name="Karro J.E."/>
            <person name="Ma J."/>
            <person name="Raney B."/>
            <person name="She X."/>
            <person name="Cox M.J."/>
            <person name="Demuth J.P."/>
            <person name="Dumas L.J."/>
            <person name="Han S.-G."/>
            <person name="Hopkins J."/>
            <person name="Karimpour-Fard A."/>
            <person name="Kim Y.H."/>
            <person name="Pollack J.R."/>
            <person name="Vinar T."/>
            <person name="Addo-Quaye C."/>
            <person name="Degenhardt J."/>
            <person name="Denby A."/>
            <person name="Hubisz M.J."/>
            <person name="Indap A."/>
            <person name="Kosiol C."/>
            <person name="Lahn B.T."/>
            <person name="Lawson H.A."/>
            <person name="Marklein A."/>
            <person name="Nielsen R."/>
            <person name="Vallender E.J."/>
            <person name="Clark A.G."/>
            <person name="Ferguson B."/>
            <person name="Hernandez R.D."/>
            <person name="Hirani K."/>
            <person name="Kehrer-Sawatzki H."/>
            <person name="Kolb J."/>
            <person name="Patil S."/>
            <person name="Pu L.-L."/>
            <person name="Ren Y."/>
            <person name="Smith D.G."/>
            <person name="Wheeler D.A."/>
            <person name="Schenck I."/>
            <person name="Ball E.V."/>
            <person name="Chen R."/>
            <person name="Cooper D.N."/>
            <person name="Giardine B."/>
            <person name="Hsu F."/>
            <person name="Kent W.J."/>
            <person name="Lesk A."/>
            <person name="Nelson D.L."/>
            <person name="O'brien W.E."/>
            <person name="Pruefer K."/>
            <person name="Stenson P.D."/>
            <person name="Wallace J.C."/>
            <person name="Ke H."/>
            <person name="Liu X.-M."/>
            <person name="Wang P."/>
            <person name="Xiang A.P."/>
            <person name="Yang F."/>
            <person name="Barber G.P."/>
            <person name="Haussler D."/>
            <person name="Karolchik D."/>
            <person name="Kern A.D."/>
            <person name="Kuhn R.M."/>
            <person name="Smith K.E."/>
            <person name="Zwieg A.S."/>
        </authorList>
    </citation>
    <scope>NUCLEOTIDE SEQUENCE [LARGE SCALE GENOMIC DNA]</scope>
    <source>
        <strain evidence="10">17573</strain>
    </source>
</reference>
<sequence length="370" mass="41577">MTYAKFNMTQRTARAYYSNCLLVGEAGRGVNRRSRRLKIIKMFESLVTRLFNKDCQSMRLIRKLALPKQKHTKKKKKKKVMFRLLREPVGLPAAAVRFSGHTIVDRSELSCRPARPRAARRPAGLGSLPQISSDRLLGEKSVSRLSRICKGEKIWNHKVENFFLSVWKKPFVMNGIGGVRARGGERRKGGEISRLPLALGLDVNIYYVCLFSPRRWLRSASWNRPWRRGAERGGGWGGSGVSRDPQGCQCPVLRVSGLSKLPPTAQASPSDAESHLLRQRCGCSLRRLFLVPWQQWLRLRRPPPTPISGRHAPGGRLPALSMLAAVPGQRCPTCQEQGAQRQLHEAGSGPRAPARSARLTPAQRRTYQCH</sequence>
<organism evidence="9 10">
    <name type="scientific">Macaca mulatta</name>
    <name type="common">Rhesus macaque</name>
    <dbReference type="NCBI Taxonomy" id="9544"/>
    <lineage>
        <taxon>Eukaryota</taxon>
        <taxon>Metazoa</taxon>
        <taxon>Chordata</taxon>
        <taxon>Craniata</taxon>
        <taxon>Vertebrata</taxon>
        <taxon>Euteleostomi</taxon>
        <taxon>Mammalia</taxon>
        <taxon>Eutheria</taxon>
        <taxon>Euarchontoglires</taxon>
        <taxon>Primates</taxon>
        <taxon>Haplorrhini</taxon>
        <taxon>Catarrhini</taxon>
        <taxon>Cercopithecidae</taxon>
        <taxon>Cercopithecinae</taxon>
        <taxon>Macaca</taxon>
    </lineage>
</organism>
<keyword evidence="4" id="KW-0217">Developmental protein</keyword>
<dbReference type="Proteomes" id="UP000006718">
    <property type="component" value="Chromosome 16"/>
</dbReference>
<keyword evidence="6" id="KW-0371">Homeobox</keyword>
<evidence type="ECO:0000256" key="1">
    <source>
        <dbReference type="ARBA" id="ARBA00003263"/>
    </source>
</evidence>
<evidence type="ECO:0000256" key="5">
    <source>
        <dbReference type="ARBA" id="ARBA00023125"/>
    </source>
</evidence>
<dbReference type="GO" id="GO:0009952">
    <property type="term" value="P:anterior/posterior pattern specification"/>
    <property type="evidence" value="ECO:0000318"/>
    <property type="project" value="GO_Central"/>
</dbReference>
<evidence type="ECO:0000256" key="6">
    <source>
        <dbReference type="ARBA" id="ARBA00023155"/>
    </source>
</evidence>